<feature type="transmembrane region" description="Helical" evidence="1">
    <location>
        <begin position="132"/>
        <end position="153"/>
    </location>
</feature>
<organism evidence="2 3">
    <name type="scientific">Heliomicrobium undosum</name>
    <dbReference type="NCBI Taxonomy" id="121734"/>
    <lineage>
        <taxon>Bacteria</taxon>
        <taxon>Bacillati</taxon>
        <taxon>Bacillota</taxon>
        <taxon>Clostridia</taxon>
        <taxon>Eubacteriales</taxon>
        <taxon>Heliobacteriaceae</taxon>
        <taxon>Heliomicrobium</taxon>
    </lineage>
</organism>
<evidence type="ECO:0000313" key="3">
    <source>
        <dbReference type="Proteomes" id="UP000463470"/>
    </source>
</evidence>
<keyword evidence="3" id="KW-1185">Reference proteome</keyword>
<gene>
    <name evidence="2" type="ORF">GTO91_07830</name>
</gene>
<evidence type="ECO:0000313" key="2">
    <source>
        <dbReference type="EMBL" id="MZP29612.1"/>
    </source>
</evidence>
<comment type="caution">
    <text evidence="2">The sequence shown here is derived from an EMBL/GenBank/DDBJ whole genome shotgun (WGS) entry which is preliminary data.</text>
</comment>
<name>A0A845KZP5_9FIRM</name>
<protein>
    <submittedName>
        <fullName evidence="2">Uncharacterized protein</fullName>
    </submittedName>
</protein>
<dbReference type="AlphaFoldDB" id="A0A845KZP5"/>
<dbReference type="RefSeq" id="WP_161257382.1">
    <property type="nucleotide sequence ID" value="NZ_WXEY01000006.1"/>
</dbReference>
<evidence type="ECO:0000256" key="1">
    <source>
        <dbReference type="SAM" id="Phobius"/>
    </source>
</evidence>
<dbReference type="OrthoDB" id="2081427at2"/>
<reference evidence="2 3" key="1">
    <citation type="submission" date="2020-01" db="EMBL/GenBank/DDBJ databases">
        <title>Whole-genome sequence of Heliobacterium undosum DSM 13378.</title>
        <authorList>
            <person name="Kyndt J.A."/>
            <person name="Meyer T.E."/>
        </authorList>
    </citation>
    <scope>NUCLEOTIDE SEQUENCE [LARGE SCALE GENOMIC DNA]</scope>
    <source>
        <strain evidence="2 3">DSM 13378</strain>
    </source>
</reference>
<dbReference type="Proteomes" id="UP000463470">
    <property type="component" value="Unassembled WGS sequence"/>
</dbReference>
<sequence length="368" mass="39546">MVDEQNSPFDEALNIDSLSVEDLEADLLRLQAEPAEAASTPDALAAFGNIDGITGIDAIASALDGPSDGLEALTGIGGSAGGNAGGNIGGRSGANADDIAAHVNPTAKLGGLFAGLAATMGQAPAKLRKNRWVTYGLAFLLLIPLAVGLVWGLNRAWDHYMTPPEAYPPERLAEYTQSAKVVRLHMQGGFERLGQAITLNDKHLIEQALTDSSPRRHDAEQAISDWQGFFSQYRQFEKPAFDIRVFLVRDVEIAPEQNIVEAVADVSTYSSYQVNNRRLERSVDYELWVRLVYLDGHWRLDDYRNVGEGTAGHAGAGTKVSSDVDRLDRNLLQGGSRSNAANRIAVAPARPASRLFGPLPADLGSSLQ</sequence>
<dbReference type="EMBL" id="WXEY01000006">
    <property type="protein sequence ID" value="MZP29612.1"/>
    <property type="molecule type" value="Genomic_DNA"/>
</dbReference>
<keyword evidence="1" id="KW-0812">Transmembrane</keyword>
<accession>A0A845KZP5</accession>
<keyword evidence="1" id="KW-1133">Transmembrane helix</keyword>
<proteinExistence type="predicted"/>
<keyword evidence="1" id="KW-0472">Membrane</keyword>